<reference evidence="3" key="1">
    <citation type="submission" date="2020-09" db="EMBL/GenBank/DDBJ databases">
        <title>Genome-Enabled Discovery of Anthraquinone Biosynthesis in Senna tora.</title>
        <authorList>
            <person name="Kang S.-H."/>
            <person name="Pandey R.P."/>
            <person name="Lee C.-M."/>
            <person name="Sim J.-S."/>
            <person name="Jeong J.-T."/>
            <person name="Choi B.-S."/>
            <person name="Jung M."/>
            <person name="Ginzburg D."/>
            <person name="Zhao K."/>
            <person name="Won S.Y."/>
            <person name="Oh T.-J."/>
            <person name="Yu Y."/>
            <person name="Kim N.-H."/>
            <person name="Lee O.R."/>
            <person name="Lee T.-H."/>
            <person name="Bashyal P."/>
            <person name="Kim T.-S."/>
            <person name="Lee W.-H."/>
            <person name="Kawkins C."/>
            <person name="Kim C.-K."/>
            <person name="Kim J.S."/>
            <person name="Ahn B.O."/>
            <person name="Rhee S.Y."/>
            <person name="Sohng J.K."/>
        </authorList>
    </citation>
    <scope>NUCLEOTIDE SEQUENCE</scope>
    <source>
        <tissue evidence="3">Leaf</tissue>
    </source>
</reference>
<sequence>MNIFLVGKTRKAKKKSKKEDHFINEIQKSPENRGVTDEDEIYIISSGDEDCSKGMKKWIMEYHQSKPGLEALRDQIDDFIITHEAKLEEERKEREALAAEGGWTVVVHHKGRKKTTDSESGIAVGSVAQAAVEEKAAKKKRKEVGLDFYRFQKKEVQRNEIMMLQSKFQEDKKRLQQLRAARKFRPY</sequence>
<gene>
    <name evidence="3" type="ORF">G2W53_029056</name>
</gene>
<evidence type="ECO:0000259" key="2">
    <source>
        <dbReference type="Pfam" id="PF12923"/>
    </source>
</evidence>
<proteinExistence type="inferred from homology"/>
<dbReference type="Proteomes" id="UP000634136">
    <property type="component" value="Unassembled WGS sequence"/>
</dbReference>
<dbReference type="PANTHER" id="PTHR13191">
    <property type="entry name" value="RIBOSOMAL RNA PROCESSING PROTEIN 7-RELATED"/>
    <property type="match status" value="1"/>
</dbReference>
<name>A0A834T702_9FABA</name>
<accession>A0A834T702</accession>
<protein>
    <submittedName>
        <fullName evidence="3">Ribosomal RNA-processing protein</fullName>
    </submittedName>
</protein>
<dbReference type="GO" id="GO:0034456">
    <property type="term" value="C:UTP-C complex"/>
    <property type="evidence" value="ECO:0007669"/>
    <property type="project" value="TreeGrafter"/>
</dbReference>
<dbReference type="EMBL" id="JAAIUW010000009">
    <property type="protein sequence ID" value="KAF7815087.1"/>
    <property type="molecule type" value="Genomic_DNA"/>
</dbReference>
<feature type="domain" description="Ribosomal RNA-processing protein 7 C-terminal" evidence="2">
    <location>
        <begin position="65"/>
        <end position="187"/>
    </location>
</feature>
<dbReference type="GO" id="GO:0006364">
    <property type="term" value="P:rRNA processing"/>
    <property type="evidence" value="ECO:0007669"/>
    <property type="project" value="TreeGrafter"/>
</dbReference>
<dbReference type="Pfam" id="PF12923">
    <property type="entry name" value="RRP7"/>
    <property type="match status" value="1"/>
</dbReference>
<comment type="similarity">
    <text evidence="1">Belongs to the RRP7 family.</text>
</comment>
<dbReference type="AlphaFoldDB" id="A0A834T702"/>
<dbReference type="OrthoDB" id="5390at2759"/>
<dbReference type="InterPro" id="IPR040446">
    <property type="entry name" value="RRP7"/>
</dbReference>
<dbReference type="PANTHER" id="PTHR13191:SF0">
    <property type="entry name" value="RIBOSOMAL RNA-PROCESSING PROTEIN 7 HOMOLOG A-RELATED"/>
    <property type="match status" value="1"/>
</dbReference>
<evidence type="ECO:0000313" key="3">
    <source>
        <dbReference type="EMBL" id="KAF7815087.1"/>
    </source>
</evidence>
<evidence type="ECO:0000313" key="4">
    <source>
        <dbReference type="Proteomes" id="UP000634136"/>
    </source>
</evidence>
<organism evidence="3 4">
    <name type="scientific">Senna tora</name>
    <dbReference type="NCBI Taxonomy" id="362788"/>
    <lineage>
        <taxon>Eukaryota</taxon>
        <taxon>Viridiplantae</taxon>
        <taxon>Streptophyta</taxon>
        <taxon>Embryophyta</taxon>
        <taxon>Tracheophyta</taxon>
        <taxon>Spermatophyta</taxon>
        <taxon>Magnoliopsida</taxon>
        <taxon>eudicotyledons</taxon>
        <taxon>Gunneridae</taxon>
        <taxon>Pentapetalae</taxon>
        <taxon>rosids</taxon>
        <taxon>fabids</taxon>
        <taxon>Fabales</taxon>
        <taxon>Fabaceae</taxon>
        <taxon>Caesalpinioideae</taxon>
        <taxon>Cassia clade</taxon>
        <taxon>Senna</taxon>
    </lineage>
</organism>
<dbReference type="Gene3D" id="6.10.250.1770">
    <property type="match status" value="1"/>
</dbReference>
<dbReference type="InterPro" id="IPR024326">
    <property type="entry name" value="RRP7_C"/>
</dbReference>
<evidence type="ECO:0000256" key="1">
    <source>
        <dbReference type="ARBA" id="ARBA00006110"/>
    </source>
</evidence>
<dbReference type="GO" id="GO:0000028">
    <property type="term" value="P:ribosomal small subunit assembly"/>
    <property type="evidence" value="ECO:0007669"/>
    <property type="project" value="TreeGrafter"/>
</dbReference>
<dbReference type="GO" id="GO:0032545">
    <property type="term" value="C:CURI complex"/>
    <property type="evidence" value="ECO:0007669"/>
    <property type="project" value="TreeGrafter"/>
</dbReference>
<comment type="caution">
    <text evidence="3">The sequence shown here is derived from an EMBL/GenBank/DDBJ whole genome shotgun (WGS) entry which is preliminary data.</text>
</comment>
<keyword evidence="4" id="KW-1185">Reference proteome</keyword>